<keyword evidence="2" id="KW-1185">Reference proteome</keyword>
<name>A0ABR9XLF4_9SPHI</name>
<comment type="caution">
    <text evidence="1">The sequence shown here is derived from an EMBL/GenBank/DDBJ whole genome shotgun (WGS) entry which is preliminary data.</text>
</comment>
<dbReference type="RefSeq" id="WP_194107623.1">
    <property type="nucleotide sequence ID" value="NZ_JADFFM010000002.1"/>
</dbReference>
<protein>
    <recommendedName>
        <fullName evidence="3">Holliday junction resolvase RuvC</fullName>
    </recommendedName>
</protein>
<accession>A0ABR9XLF4</accession>
<dbReference type="InterPro" id="IPR036397">
    <property type="entry name" value="RNaseH_sf"/>
</dbReference>
<dbReference type="SUPFAM" id="SSF53098">
    <property type="entry name" value="Ribonuclease H-like"/>
    <property type="match status" value="1"/>
</dbReference>
<dbReference type="Gene3D" id="3.30.420.10">
    <property type="entry name" value="Ribonuclease H-like superfamily/Ribonuclease H"/>
    <property type="match status" value="1"/>
</dbReference>
<sequence length="157" mass="17550">MAVLGISPGTRTTGIAVVHRRELLECRTATTRKSGPAVHAATAAHYLRQYKIRSVAIKVPPATHLSERLKAVLKCLLKLFEYHGCMVQYSDTSKIKTAVPGMRNKRDLMTFASGLYPLLAAEQSKEYGNSQKYHHKMFEAVVIAHLHEQDDLHKNSP</sequence>
<dbReference type="InterPro" id="IPR012337">
    <property type="entry name" value="RNaseH-like_sf"/>
</dbReference>
<evidence type="ECO:0000313" key="2">
    <source>
        <dbReference type="Proteomes" id="UP000632774"/>
    </source>
</evidence>
<organism evidence="1 2">
    <name type="scientific">Mucilaginibacter boryungensis</name>
    <dbReference type="NCBI Taxonomy" id="768480"/>
    <lineage>
        <taxon>Bacteria</taxon>
        <taxon>Pseudomonadati</taxon>
        <taxon>Bacteroidota</taxon>
        <taxon>Sphingobacteriia</taxon>
        <taxon>Sphingobacteriales</taxon>
        <taxon>Sphingobacteriaceae</taxon>
        <taxon>Mucilaginibacter</taxon>
    </lineage>
</organism>
<dbReference type="EMBL" id="JADFFM010000002">
    <property type="protein sequence ID" value="MBE9668207.1"/>
    <property type="molecule type" value="Genomic_DNA"/>
</dbReference>
<evidence type="ECO:0000313" key="1">
    <source>
        <dbReference type="EMBL" id="MBE9668207.1"/>
    </source>
</evidence>
<dbReference type="Proteomes" id="UP000632774">
    <property type="component" value="Unassembled WGS sequence"/>
</dbReference>
<proteinExistence type="predicted"/>
<gene>
    <name evidence="1" type="ORF">IRJ18_17690</name>
</gene>
<reference evidence="1 2" key="1">
    <citation type="submission" date="2020-10" db="EMBL/GenBank/DDBJ databases">
        <title>Mucilaginibacter mali sp. nov., isolated from rhizosphere soil of apple orchard.</title>
        <authorList>
            <person name="Lee J.-S."/>
            <person name="Kim H.S."/>
            <person name="Kim J.-S."/>
        </authorList>
    </citation>
    <scope>NUCLEOTIDE SEQUENCE [LARGE SCALE GENOMIC DNA]</scope>
    <source>
        <strain evidence="1 2">KCTC 23157</strain>
    </source>
</reference>
<evidence type="ECO:0008006" key="3">
    <source>
        <dbReference type="Google" id="ProtNLM"/>
    </source>
</evidence>